<feature type="transmembrane region" description="Helical" evidence="1">
    <location>
        <begin position="50"/>
        <end position="73"/>
    </location>
</feature>
<gene>
    <name evidence="2" type="ORF">PS833_05509</name>
</gene>
<name>A0A5E7FDS1_PSEFL</name>
<evidence type="ECO:0008006" key="4">
    <source>
        <dbReference type="Google" id="ProtNLM"/>
    </source>
</evidence>
<dbReference type="AlphaFoldDB" id="A0A5E7FDS1"/>
<keyword evidence="1" id="KW-0472">Membrane</keyword>
<dbReference type="RefSeq" id="WP_150800631.1">
    <property type="nucleotide sequence ID" value="NZ_CABVHU010000018.1"/>
</dbReference>
<protein>
    <recommendedName>
        <fullName evidence="4">DUF502 domain-containing protein</fullName>
    </recommendedName>
</protein>
<evidence type="ECO:0000313" key="3">
    <source>
        <dbReference type="Proteomes" id="UP000409037"/>
    </source>
</evidence>
<reference evidence="2 3" key="1">
    <citation type="submission" date="2019-09" db="EMBL/GenBank/DDBJ databases">
        <authorList>
            <person name="Chandra G."/>
            <person name="Truman W A."/>
        </authorList>
    </citation>
    <scope>NUCLEOTIDE SEQUENCE [LARGE SCALE GENOMIC DNA]</scope>
    <source>
        <strain evidence="2">PS833</strain>
    </source>
</reference>
<feature type="transmembrane region" description="Helical" evidence="1">
    <location>
        <begin position="12"/>
        <end position="30"/>
    </location>
</feature>
<keyword evidence="1" id="KW-1133">Transmembrane helix</keyword>
<dbReference type="OrthoDB" id="9780267at2"/>
<accession>A0A5E7FDS1</accession>
<keyword evidence="1" id="KW-0812">Transmembrane</keyword>
<dbReference type="EMBL" id="CABVHU010000018">
    <property type="protein sequence ID" value="VVO37581.1"/>
    <property type="molecule type" value="Genomic_DNA"/>
</dbReference>
<sequence length="211" mass="23145">MKAALAYFAKRVVAGLLVIVPIYLAILVLLKGMKSLGQLVRPFSKLLPEWLPAEQLLSLILVLLICFFIGAALRTRLGERTRTRVERGVFEKIPGYGLFRSLTQQVAGDSRQNVWKPALVEIEDALVPAFIIEVFEDGRYTIFVPSVPTPLAGAIYVLEASRVHPLDVSFTDAFKVITKWGLGAKDLVAAMEAGTSRREVPILVSKADGAP</sequence>
<dbReference type="Pfam" id="PF04367">
    <property type="entry name" value="DUF502"/>
    <property type="match status" value="1"/>
</dbReference>
<proteinExistence type="predicted"/>
<evidence type="ECO:0000313" key="2">
    <source>
        <dbReference type="EMBL" id="VVO37581.1"/>
    </source>
</evidence>
<dbReference type="InterPro" id="IPR007462">
    <property type="entry name" value="COV1-like"/>
</dbReference>
<organism evidence="2 3">
    <name type="scientific">Pseudomonas fluorescens</name>
    <dbReference type="NCBI Taxonomy" id="294"/>
    <lineage>
        <taxon>Bacteria</taxon>
        <taxon>Pseudomonadati</taxon>
        <taxon>Pseudomonadota</taxon>
        <taxon>Gammaproteobacteria</taxon>
        <taxon>Pseudomonadales</taxon>
        <taxon>Pseudomonadaceae</taxon>
        <taxon>Pseudomonas</taxon>
    </lineage>
</organism>
<dbReference type="Proteomes" id="UP000409037">
    <property type="component" value="Unassembled WGS sequence"/>
</dbReference>
<evidence type="ECO:0000256" key="1">
    <source>
        <dbReference type="SAM" id="Phobius"/>
    </source>
</evidence>